<accession>R4M553</accession>
<feature type="region of interest" description="Disordered" evidence="1">
    <location>
        <begin position="1"/>
        <end position="36"/>
    </location>
</feature>
<dbReference type="HOGENOM" id="CLU_1347689_0_0_11"/>
<dbReference type="SMART" id="SM00959">
    <property type="entry name" value="Rho_N"/>
    <property type="match status" value="1"/>
</dbReference>
<dbReference type="InterPro" id="IPR036269">
    <property type="entry name" value="Rho_N_sf"/>
</dbReference>
<dbReference type="Pfam" id="PF07498">
    <property type="entry name" value="Rho_N"/>
    <property type="match status" value="1"/>
</dbReference>
<reference evidence="3 4" key="1">
    <citation type="journal article" date="2013" name="Genome Announc.">
        <title>Whole-Genome Sequences of Four Clinical Isolates of Mycobacterium tuberculosis from Tamil Nadu, South India.</title>
        <authorList>
            <person name="Narayanan S."/>
            <person name="Deshpande U."/>
        </authorList>
    </citation>
    <scope>NUCLEOTIDE SEQUENCE [LARGE SCALE GENOMIC DNA]</scope>
    <source>
        <strain evidence="3 4">CAS/NITR204</strain>
    </source>
</reference>
<feature type="domain" description="Rho termination factor-like N-terminal" evidence="2">
    <location>
        <begin position="36"/>
        <end position="78"/>
    </location>
</feature>
<dbReference type="InterPro" id="IPR011112">
    <property type="entry name" value="Rho-like_N"/>
</dbReference>
<dbReference type="GO" id="GO:0006353">
    <property type="term" value="P:DNA-templated transcription termination"/>
    <property type="evidence" value="ECO:0007669"/>
    <property type="project" value="InterPro"/>
</dbReference>
<evidence type="ECO:0000259" key="2">
    <source>
        <dbReference type="SMART" id="SM00959"/>
    </source>
</evidence>
<proteinExistence type="predicted"/>
<dbReference type="EMBL" id="CP005386">
    <property type="protein sequence ID" value="AGL26784.1"/>
    <property type="molecule type" value="Genomic_DNA"/>
</dbReference>
<feature type="compositionally biased region" description="Basic and acidic residues" evidence="1">
    <location>
        <begin position="85"/>
        <end position="96"/>
    </location>
</feature>
<feature type="compositionally biased region" description="Polar residues" evidence="1">
    <location>
        <begin position="100"/>
        <end position="120"/>
    </location>
</feature>
<dbReference type="PATRIC" id="fig|1310114.3.peg.1902"/>
<dbReference type="SUPFAM" id="SSF68912">
    <property type="entry name" value="Rho N-terminal domain-like"/>
    <property type="match status" value="1"/>
</dbReference>
<dbReference type="BioCyc" id="MTUB1310114:G13A2-1344-MONOMER"/>
<dbReference type="AlphaFoldDB" id="R4M553"/>
<dbReference type="KEGG" id="mtuc:J113_09060"/>
<evidence type="ECO:0000313" key="3">
    <source>
        <dbReference type="EMBL" id="AGL26784.1"/>
    </source>
</evidence>
<evidence type="ECO:0000313" key="4">
    <source>
        <dbReference type="Proteomes" id="UP000013548"/>
    </source>
</evidence>
<protein>
    <submittedName>
        <fullName evidence="3">Transcription termination factor Rho</fullName>
    </submittedName>
</protein>
<sequence>MTDTDLITAGESTDGKPSDAAATDPPDLNADEPAGSLATMVLPELRALANRAGVKGTSGMRKNELIAAIEEIRRQANGAPAVDRSAQEHDKGDRPPSSEAPATQGEQTPTEQIDSQSQQVRPERRSATREAGPSGSGERAGLQQNNDAAKAVKALEAGSVAPTRVATKGVTSAIGPSAGARRRGRRSASGPARTPVPRSAAPR</sequence>
<dbReference type="Proteomes" id="UP000013548">
    <property type="component" value="Chromosome"/>
</dbReference>
<evidence type="ECO:0000256" key="1">
    <source>
        <dbReference type="SAM" id="MobiDB-lite"/>
    </source>
</evidence>
<name>R4M553_MYCTX</name>
<feature type="region of interest" description="Disordered" evidence="1">
    <location>
        <begin position="76"/>
        <end position="149"/>
    </location>
</feature>
<gene>
    <name evidence="3" type="ORF">J113_09060</name>
</gene>
<organism evidence="3 4">
    <name type="scientific">Mycobacterium tuberculosis CAS/NITR204</name>
    <dbReference type="NCBI Taxonomy" id="1310114"/>
    <lineage>
        <taxon>Bacteria</taxon>
        <taxon>Bacillati</taxon>
        <taxon>Actinomycetota</taxon>
        <taxon>Actinomycetes</taxon>
        <taxon>Mycobacteriales</taxon>
        <taxon>Mycobacteriaceae</taxon>
        <taxon>Mycobacterium</taxon>
        <taxon>Mycobacterium tuberculosis complex</taxon>
    </lineage>
</organism>
<feature type="region of interest" description="Disordered" evidence="1">
    <location>
        <begin position="162"/>
        <end position="203"/>
    </location>
</feature>